<reference evidence="1 2" key="1">
    <citation type="submission" date="2018-03" db="EMBL/GenBank/DDBJ databases">
        <title>Genomic Encyclopedia of Archaeal and Bacterial Type Strains, Phase II (KMG-II): from individual species to whole genera.</title>
        <authorList>
            <person name="Goeker M."/>
        </authorList>
    </citation>
    <scope>NUCLEOTIDE SEQUENCE [LARGE SCALE GENOMIC DNA]</scope>
    <source>
        <strain evidence="1 2">DSM 28354</strain>
    </source>
</reference>
<protein>
    <submittedName>
        <fullName evidence="1">Uncharacterized protein</fullName>
    </submittedName>
</protein>
<evidence type="ECO:0000313" key="1">
    <source>
        <dbReference type="EMBL" id="PRY21001.1"/>
    </source>
</evidence>
<dbReference type="RefSeq" id="WP_106141055.1">
    <property type="nucleotide sequence ID" value="NZ_PVTE01000054.1"/>
</dbReference>
<name>A0A2T0RIP5_9BACT</name>
<comment type="caution">
    <text evidence="1">The sequence shown here is derived from an EMBL/GenBank/DDBJ whole genome shotgun (WGS) entry which is preliminary data.</text>
</comment>
<proteinExistence type="predicted"/>
<evidence type="ECO:0000313" key="2">
    <source>
        <dbReference type="Proteomes" id="UP000238375"/>
    </source>
</evidence>
<dbReference type="EMBL" id="PVTE01000054">
    <property type="protein sequence ID" value="PRY21001.1"/>
    <property type="molecule type" value="Genomic_DNA"/>
</dbReference>
<accession>A0A2T0RIP5</accession>
<dbReference type="Proteomes" id="UP000238375">
    <property type="component" value="Unassembled WGS sequence"/>
</dbReference>
<dbReference type="OrthoDB" id="958383at2"/>
<gene>
    <name evidence="1" type="ORF">CLV58_15413</name>
</gene>
<organism evidence="1 2">
    <name type="scientific">Spirosoma oryzae</name>
    <dbReference type="NCBI Taxonomy" id="1469603"/>
    <lineage>
        <taxon>Bacteria</taxon>
        <taxon>Pseudomonadati</taxon>
        <taxon>Bacteroidota</taxon>
        <taxon>Cytophagia</taxon>
        <taxon>Cytophagales</taxon>
        <taxon>Cytophagaceae</taxon>
        <taxon>Spirosoma</taxon>
    </lineage>
</organism>
<sequence>MPDLTVRSLLQRMLIDILHPHCSYHLYANYVYRLPKSEPASRHWCHAPLVIDYDSLWRAEFGPDALVCELTLSQQLPQPARCISIPYQQIYRISRRLNGHQTAHRQDLLYSNMSKVYLAQN</sequence>
<keyword evidence="2" id="KW-1185">Reference proteome</keyword>
<dbReference type="AlphaFoldDB" id="A0A2T0RIP5"/>